<dbReference type="Pfam" id="PF11860">
    <property type="entry name" value="Muramidase"/>
    <property type="match status" value="1"/>
</dbReference>
<dbReference type="Gene3D" id="1.10.101.10">
    <property type="entry name" value="PGBD-like superfamily/PGBD"/>
    <property type="match status" value="1"/>
</dbReference>
<organism evidence="3 4">
    <name type="scientific">Oceanimonas pelagia</name>
    <dbReference type="NCBI Taxonomy" id="3028314"/>
    <lineage>
        <taxon>Bacteria</taxon>
        <taxon>Pseudomonadati</taxon>
        <taxon>Pseudomonadota</taxon>
        <taxon>Gammaproteobacteria</taxon>
        <taxon>Aeromonadales</taxon>
        <taxon>Aeromonadaceae</taxon>
        <taxon>Oceanimonas</taxon>
    </lineage>
</organism>
<evidence type="ECO:0000259" key="2">
    <source>
        <dbReference type="Pfam" id="PF11860"/>
    </source>
</evidence>
<feature type="domain" description="N-acetylmuramidase" evidence="2">
    <location>
        <begin position="88"/>
        <end position="257"/>
    </location>
</feature>
<accession>A0AA50KQB4</accession>
<protein>
    <submittedName>
        <fullName evidence="3">N-acetylmuramidase family protein</fullName>
    </submittedName>
</protein>
<evidence type="ECO:0000259" key="1">
    <source>
        <dbReference type="Pfam" id="PF01471"/>
    </source>
</evidence>
<evidence type="ECO:0000313" key="3">
    <source>
        <dbReference type="EMBL" id="WMC11758.1"/>
    </source>
</evidence>
<gene>
    <name evidence="3" type="ORF">PU634_05165</name>
</gene>
<dbReference type="KEGG" id="ope:PU634_05165"/>
<feature type="domain" description="Peptidoglycan binding-like" evidence="1">
    <location>
        <begin position="10"/>
        <end position="64"/>
    </location>
</feature>
<dbReference type="AlphaFoldDB" id="A0AA50KQB4"/>
<evidence type="ECO:0000313" key="4">
    <source>
        <dbReference type="Proteomes" id="UP001223802"/>
    </source>
</evidence>
<dbReference type="Proteomes" id="UP001223802">
    <property type="component" value="Chromosome"/>
</dbReference>
<dbReference type="InterPro" id="IPR002477">
    <property type="entry name" value="Peptidoglycan-bd-like"/>
</dbReference>
<dbReference type="InterPro" id="IPR036365">
    <property type="entry name" value="PGBD-like_sf"/>
</dbReference>
<dbReference type="InterPro" id="IPR036366">
    <property type="entry name" value="PGBDSf"/>
</dbReference>
<keyword evidence="4" id="KW-1185">Reference proteome</keyword>
<proteinExistence type="predicted"/>
<dbReference type="InterPro" id="IPR024408">
    <property type="entry name" value="Muramidase"/>
</dbReference>
<reference evidence="3 4" key="1">
    <citation type="submission" date="2023-02" db="EMBL/GenBank/DDBJ databases">
        <title>Complete genome sequence of a novel bacterium Oceanimonas sp. NTOU-MSR1 isolated from marine coast sediment.</title>
        <authorList>
            <person name="Yang H.-T."/>
            <person name="Chen Y.-L."/>
            <person name="Ho Y.-N."/>
        </authorList>
    </citation>
    <scope>NUCLEOTIDE SEQUENCE [LARGE SCALE GENOMIC DNA]</scope>
    <source>
        <strain evidence="3 4">NTOU-MSR1</strain>
    </source>
</reference>
<name>A0AA50KQB4_9GAMM</name>
<dbReference type="EMBL" id="CP118224">
    <property type="protein sequence ID" value="WMC11758.1"/>
    <property type="molecule type" value="Genomic_DNA"/>
</dbReference>
<dbReference type="Pfam" id="PF01471">
    <property type="entry name" value="PG_binding_1"/>
    <property type="match status" value="1"/>
</dbReference>
<dbReference type="SUPFAM" id="SSF47090">
    <property type="entry name" value="PGBD-like"/>
    <property type="match status" value="1"/>
</dbReference>
<dbReference type="RefSeq" id="WP_306762993.1">
    <property type="nucleotide sequence ID" value="NZ_CP118224.1"/>
</dbReference>
<sequence>MSLLRFGSKGGAVSTLQRQLKGLGYVLEVDGDFGPATEKAVRDFQYGRRLIADGIVGPKTLKALRGGDCAILLSAADLAVAAVRLSVELAAVYAVNEVESRGEGFFAAGKPAILFERHVMRRRLSVHKQRLSGWPPDLVSSKAGGYLGGPAEYRRLDQACQIHEVSALESCSWGAFQIMGYHWEFLGYESVHDFVARMKTDEAEHLEAFVRFIERNPTLHQALQRKDWSTFAEGYNGPAYRRHGYHHRLADAYERHKEVA</sequence>